<dbReference type="eggNOG" id="ENOG5033BH3">
    <property type="taxonomic scope" value="Bacteria"/>
</dbReference>
<proteinExistence type="predicted"/>
<reference evidence="2 3" key="1">
    <citation type="submission" date="2013-01" db="EMBL/GenBank/DDBJ databases">
        <title>The Genome Sequence of Clostridium innocuum 2959.</title>
        <authorList>
            <consortium name="The Broad Institute Genome Sequencing Platform"/>
            <person name="Earl A."/>
            <person name="Ward D."/>
            <person name="Feldgarden M."/>
            <person name="Gevers D."/>
            <person name="Courvalin P."/>
            <person name="Lambert T."/>
            <person name="Walker B."/>
            <person name="Young S.K."/>
            <person name="Zeng Q."/>
            <person name="Gargeya S."/>
            <person name="Fitzgerald M."/>
            <person name="Haas B."/>
            <person name="Abouelleil A."/>
            <person name="Alvarado L."/>
            <person name="Arachchi H.M."/>
            <person name="Berlin A.M."/>
            <person name="Chapman S.B."/>
            <person name="Dewar J."/>
            <person name="Goldberg J."/>
            <person name="Griggs A."/>
            <person name="Gujja S."/>
            <person name="Hansen M."/>
            <person name="Howarth C."/>
            <person name="Imamovic A."/>
            <person name="Larimer J."/>
            <person name="McCowan C."/>
            <person name="Murphy C."/>
            <person name="Neiman D."/>
            <person name="Pearson M."/>
            <person name="Priest M."/>
            <person name="Roberts A."/>
            <person name="Saif S."/>
            <person name="Shea T."/>
            <person name="Sisk P."/>
            <person name="Sykes S."/>
            <person name="Wortman J."/>
            <person name="Nusbaum C."/>
            <person name="Birren B."/>
        </authorList>
    </citation>
    <scope>NUCLEOTIDE SEQUENCE [LARGE SCALE GENOMIC DNA]</scope>
    <source>
        <strain evidence="2 3">2959</strain>
    </source>
</reference>
<sequence>MNRGLLQTLRLDISISSFLDTPSNSILYSKVNHKFNGSNASKNKKDALLAMFGEYFERENFLIEYPIYLKQDIRAYDLYHKKIVILPDTLIKKKNLFNDSSGMASHLNSKSCFDNAFAEFIERQSFVFNYLSKTKGKFINKNLISEYVLLDGFYNDIDFYEISLISSFHVIIALGKIDNKFYVGLGAGKNFKLALDKCVKEINQFRIGFVNDSIKPIQSNNNMDYMDYYLMLPAKKIERAYTYLKGGSSLKESEIIIRDFDDDFTIRKLHEECSINPKLIFIDQKRCNINQKIMHIIDENWFSGINPNLFHEDVYCYIEEKMKTSLNRKCNFIPFP</sequence>
<dbReference type="Proteomes" id="UP000013051">
    <property type="component" value="Unassembled WGS sequence"/>
</dbReference>
<keyword evidence="3" id="KW-1185">Reference proteome</keyword>
<feature type="domain" description="YcaO" evidence="1">
    <location>
        <begin position="74"/>
        <end position="237"/>
    </location>
</feature>
<dbReference type="Pfam" id="PF02624">
    <property type="entry name" value="YcaO"/>
    <property type="match status" value="1"/>
</dbReference>
<organism evidence="2 3">
    <name type="scientific">[Clostridium] innocuum 2959</name>
    <dbReference type="NCBI Taxonomy" id="999413"/>
    <lineage>
        <taxon>Bacteria</taxon>
        <taxon>Bacillati</taxon>
        <taxon>Bacillota</taxon>
        <taxon>Clostridia</taxon>
        <taxon>Eubacteriales</taxon>
        <taxon>Clostridiaceae</taxon>
        <taxon>Clostridium</taxon>
    </lineage>
</organism>
<dbReference type="HOGENOM" id="CLU_072811_0_0_9"/>
<dbReference type="PATRIC" id="fig|999413.4.peg.4969"/>
<gene>
    <name evidence="2" type="ORF">HMPREF1094_04657</name>
</gene>
<protein>
    <recommendedName>
        <fullName evidence="1">YcaO domain-containing protein</fullName>
    </recommendedName>
</protein>
<dbReference type="InterPro" id="IPR003776">
    <property type="entry name" value="YcaO-like_dom"/>
</dbReference>
<evidence type="ECO:0000313" key="3">
    <source>
        <dbReference type="Proteomes" id="UP000013051"/>
    </source>
</evidence>
<name>N9UYB0_CLOIN</name>
<evidence type="ECO:0000259" key="1">
    <source>
        <dbReference type="Pfam" id="PF02624"/>
    </source>
</evidence>
<comment type="caution">
    <text evidence="2">The sequence shown here is derived from an EMBL/GenBank/DDBJ whole genome shotgun (WGS) entry which is preliminary data.</text>
</comment>
<evidence type="ECO:0000313" key="2">
    <source>
        <dbReference type="EMBL" id="ENY83430.1"/>
    </source>
</evidence>
<accession>N9UYB0</accession>
<dbReference type="EMBL" id="AGYV01000016">
    <property type="protein sequence ID" value="ENY83430.1"/>
    <property type="molecule type" value="Genomic_DNA"/>
</dbReference>
<dbReference type="AlphaFoldDB" id="N9UYB0"/>